<feature type="region of interest" description="Disordered" evidence="1">
    <location>
        <begin position="94"/>
        <end position="155"/>
    </location>
</feature>
<evidence type="ECO:0000313" key="3">
    <source>
        <dbReference type="Proteomes" id="UP001141327"/>
    </source>
</evidence>
<dbReference type="EMBL" id="JAPMOS010000127">
    <property type="protein sequence ID" value="KAJ4454928.1"/>
    <property type="molecule type" value="Genomic_DNA"/>
</dbReference>
<comment type="caution">
    <text evidence="2">The sequence shown here is derived from an EMBL/GenBank/DDBJ whole genome shotgun (WGS) entry which is preliminary data.</text>
</comment>
<feature type="compositionally biased region" description="Basic and acidic residues" evidence="1">
    <location>
        <begin position="121"/>
        <end position="133"/>
    </location>
</feature>
<evidence type="ECO:0000313" key="2">
    <source>
        <dbReference type="EMBL" id="KAJ4454928.1"/>
    </source>
</evidence>
<reference evidence="2" key="1">
    <citation type="journal article" date="2022" name="bioRxiv">
        <title>Genomics of Preaxostyla Flagellates Illuminates Evolutionary Transitions and the Path Towards Mitochondrial Loss.</title>
        <authorList>
            <person name="Novak L.V.F."/>
            <person name="Treitli S.C."/>
            <person name="Pyrih J."/>
            <person name="Halakuc P."/>
            <person name="Pipaliya S.V."/>
            <person name="Vacek V."/>
            <person name="Brzon O."/>
            <person name="Soukal P."/>
            <person name="Eme L."/>
            <person name="Dacks J.B."/>
            <person name="Karnkowska A."/>
            <person name="Elias M."/>
            <person name="Hampl V."/>
        </authorList>
    </citation>
    <scope>NUCLEOTIDE SEQUENCE</scope>
    <source>
        <strain evidence="2">RCP-MX</strain>
    </source>
</reference>
<organism evidence="2 3">
    <name type="scientific">Paratrimastix pyriformis</name>
    <dbReference type="NCBI Taxonomy" id="342808"/>
    <lineage>
        <taxon>Eukaryota</taxon>
        <taxon>Metamonada</taxon>
        <taxon>Preaxostyla</taxon>
        <taxon>Paratrimastigidae</taxon>
        <taxon>Paratrimastix</taxon>
    </lineage>
</organism>
<evidence type="ECO:0000256" key="1">
    <source>
        <dbReference type="SAM" id="MobiDB-lite"/>
    </source>
</evidence>
<name>A0ABQ8U857_9EUKA</name>
<feature type="compositionally biased region" description="Low complexity" evidence="1">
    <location>
        <begin position="142"/>
        <end position="155"/>
    </location>
</feature>
<dbReference type="Proteomes" id="UP001141327">
    <property type="component" value="Unassembled WGS sequence"/>
</dbReference>
<keyword evidence="3" id="KW-1185">Reference proteome</keyword>
<accession>A0ABQ8U857</accession>
<feature type="compositionally biased region" description="Polar residues" evidence="1">
    <location>
        <begin position="100"/>
        <end position="116"/>
    </location>
</feature>
<proteinExistence type="predicted"/>
<gene>
    <name evidence="2" type="ORF">PAPYR_10220</name>
</gene>
<protein>
    <submittedName>
        <fullName evidence="2">Uncharacterized protein</fullName>
    </submittedName>
</protein>
<sequence>MNRWLARAMLEGRSVVLRPPLQRPISKPIRQAEQTFMLLEAHDAAEVAAGDHPVLCPDEAAREILRCHLGKVRLPAFSEELGELGCPFERLNETDVGNMPQRSPSWTAGVSPSSSCKRMLKTVDRELREEGGHSGRKPPPSTQSRRSQSRPSGPP</sequence>